<organism evidence="3 4">
    <name type="scientific">Motilibacter peucedani</name>
    <dbReference type="NCBI Taxonomy" id="598650"/>
    <lineage>
        <taxon>Bacteria</taxon>
        <taxon>Bacillati</taxon>
        <taxon>Actinomycetota</taxon>
        <taxon>Actinomycetes</taxon>
        <taxon>Motilibacterales</taxon>
        <taxon>Motilibacteraceae</taxon>
        <taxon>Motilibacter</taxon>
    </lineage>
</organism>
<keyword evidence="2" id="KW-0560">Oxidoreductase</keyword>
<dbReference type="Pfam" id="PF13561">
    <property type="entry name" value="adh_short_C2"/>
    <property type="match status" value="1"/>
</dbReference>
<dbReference type="AlphaFoldDB" id="A0A420XK46"/>
<accession>A0A420XK46</accession>
<dbReference type="Proteomes" id="UP000281955">
    <property type="component" value="Unassembled WGS sequence"/>
</dbReference>
<proteinExistence type="inferred from homology"/>
<gene>
    <name evidence="3" type="ORF">CLV35_3792</name>
</gene>
<evidence type="ECO:0000256" key="2">
    <source>
        <dbReference type="ARBA" id="ARBA00023002"/>
    </source>
</evidence>
<dbReference type="PRINTS" id="PR00081">
    <property type="entry name" value="GDHRDH"/>
</dbReference>
<evidence type="ECO:0000256" key="1">
    <source>
        <dbReference type="ARBA" id="ARBA00006484"/>
    </source>
</evidence>
<dbReference type="InParanoid" id="A0A420XK46"/>
<dbReference type="PANTHER" id="PTHR24321:SF14">
    <property type="entry name" value="SHORT-CHAIN TYPE DEHYDROGENASE_REDUCTASE BLR2146-RELATED"/>
    <property type="match status" value="1"/>
</dbReference>
<dbReference type="RefSeq" id="WP_121195048.1">
    <property type="nucleotide sequence ID" value="NZ_RBWV01000017.1"/>
</dbReference>
<comment type="similarity">
    <text evidence="1">Belongs to the short-chain dehydrogenases/reductases (SDR) family.</text>
</comment>
<dbReference type="SUPFAM" id="SSF51735">
    <property type="entry name" value="NAD(P)-binding Rossmann-fold domains"/>
    <property type="match status" value="1"/>
</dbReference>
<dbReference type="GO" id="GO:0016491">
    <property type="term" value="F:oxidoreductase activity"/>
    <property type="evidence" value="ECO:0007669"/>
    <property type="project" value="UniProtKB-KW"/>
</dbReference>
<dbReference type="EMBL" id="RBWV01000017">
    <property type="protein sequence ID" value="RKS67888.1"/>
    <property type="molecule type" value="Genomic_DNA"/>
</dbReference>
<keyword evidence="4" id="KW-1185">Reference proteome</keyword>
<comment type="caution">
    <text evidence="3">The sequence shown here is derived from an EMBL/GenBank/DDBJ whole genome shotgun (WGS) entry which is preliminary data.</text>
</comment>
<dbReference type="PANTHER" id="PTHR24321">
    <property type="entry name" value="DEHYDROGENASES, SHORT CHAIN"/>
    <property type="match status" value="1"/>
</dbReference>
<dbReference type="FunFam" id="3.40.50.720:FF:000084">
    <property type="entry name" value="Short-chain dehydrogenase reductase"/>
    <property type="match status" value="1"/>
</dbReference>
<name>A0A420XK46_9ACTN</name>
<reference evidence="3 4" key="1">
    <citation type="submission" date="2018-10" db="EMBL/GenBank/DDBJ databases">
        <title>Genomic Encyclopedia of Archaeal and Bacterial Type Strains, Phase II (KMG-II): from individual species to whole genera.</title>
        <authorList>
            <person name="Goeker M."/>
        </authorList>
    </citation>
    <scope>NUCLEOTIDE SEQUENCE [LARGE SCALE GENOMIC DNA]</scope>
    <source>
        <strain evidence="3 4">RP-AC37</strain>
    </source>
</reference>
<dbReference type="InterPro" id="IPR036291">
    <property type="entry name" value="NAD(P)-bd_dom_sf"/>
</dbReference>
<sequence length="278" mass="28383">MVHARFAGRVAVVLGGGGDIGRATCLRLAGEGAHVVVADSRAQPAQEVVDEVVAAGGTAEAVEVDVLDAASVARVFASVGEGGRGLDVLVLCPARASDTHFERVSESEFDGDVSLTLKAPFFCIQAALPLLLRSPVASVVSIGSVNGIAAFGNEAYGAAKAGLMNLTQNLALRYGAQGVRFNVVAPGTIETRTWDVRRAAEPDVLERIAALYPLKRVGRPEDIAAACAFLASDDAAWVTGTCLAVDGGITAGHGALVGEIFGPGFFGPAASRDDRAGA</sequence>
<evidence type="ECO:0000313" key="4">
    <source>
        <dbReference type="Proteomes" id="UP000281955"/>
    </source>
</evidence>
<dbReference type="OrthoDB" id="4350228at2"/>
<evidence type="ECO:0000313" key="3">
    <source>
        <dbReference type="EMBL" id="RKS67888.1"/>
    </source>
</evidence>
<protein>
    <submittedName>
        <fullName evidence="3">NAD(P)-dependent dehydrogenase (Short-subunit alcohol dehydrogenase family)</fullName>
    </submittedName>
</protein>
<dbReference type="Gene3D" id="3.40.50.720">
    <property type="entry name" value="NAD(P)-binding Rossmann-like Domain"/>
    <property type="match status" value="1"/>
</dbReference>
<dbReference type="InterPro" id="IPR002347">
    <property type="entry name" value="SDR_fam"/>
</dbReference>